<evidence type="ECO:0000313" key="2">
    <source>
        <dbReference type="Proteomes" id="UP000316598"/>
    </source>
</evidence>
<dbReference type="EMBL" id="SJPI01000003">
    <property type="protein sequence ID" value="TWT49477.1"/>
    <property type="molecule type" value="Genomic_DNA"/>
</dbReference>
<keyword evidence="2" id="KW-1185">Reference proteome</keyword>
<accession>A0A5C5WG14</accession>
<protein>
    <submittedName>
        <fullName evidence="1">Uncharacterized protein</fullName>
    </submittedName>
</protein>
<dbReference type="OrthoDB" id="9812205at2"/>
<sequence>MRPSVAQHSIPEKLLAMLQSPTESGNGPFRQADAALIERINHAIAEGNGDIRDGFDQRVQVPIEGGIVSGNQLYPVRNRTLCLVAGDAIQIR</sequence>
<proteinExistence type="predicted"/>
<comment type="caution">
    <text evidence="1">The sequence shown here is derived from an EMBL/GenBank/DDBJ whole genome shotgun (WGS) entry which is preliminary data.</text>
</comment>
<reference evidence="1 2" key="1">
    <citation type="submission" date="2019-02" db="EMBL/GenBank/DDBJ databases">
        <title>Deep-cultivation of Planctomycetes and their phenomic and genomic characterization uncovers novel biology.</title>
        <authorList>
            <person name="Wiegand S."/>
            <person name="Jogler M."/>
            <person name="Boedeker C."/>
            <person name="Pinto D."/>
            <person name="Vollmers J."/>
            <person name="Rivas-Marin E."/>
            <person name="Kohn T."/>
            <person name="Peeters S.H."/>
            <person name="Heuer A."/>
            <person name="Rast P."/>
            <person name="Oberbeckmann S."/>
            <person name="Bunk B."/>
            <person name="Jeske O."/>
            <person name="Meyerdierks A."/>
            <person name="Storesund J.E."/>
            <person name="Kallscheuer N."/>
            <person name="Luecker S."/>
            <person name="Lage O.M."/>
            <person name="Pohl T."/>
            <person name="Merkel B.J."/>
            <person name="Hornburger P."/>
            <person name="Mueller R.-W."/>
            <person name="Bruemmer F."/>
            <person name="Labrenz M."/>
            <person name="Spormann A.M."/>
            <person name="Op Den Camp H."/>
            <person name="Overmann J."/>
            <person name="Amann R."/>
            <person name="Jetten M.S.M."/>
            <person name="Mascher T."/>
            <person name="Medema M.H."/>
            <person name="Devos D.P."/>
            <person name="Kaster A.-K."/>
            <person name="Ovreas L."/>
            <person name="Rohde M."/>
            <person name="Galperin M.Y."/>
            <person name="Jogler C."/>
        </authorList>
    </citation>
    <scope>NUCLEOTIDE SEQUENCE [LARGE SCALE GENOMIC DNA]</scope>
    <source>
        <strain evidence="1 2">Pla22</strain>
    </source>
</reference>
<dbReference type="RefSeq" id="WP_146516977.1">
    <property type="nucleotide sequence ID" value="NZ_SJPI01000003.1"/>
</dbReference>
<name>A0A5C5WG14_9BACT</name>
<gene>
    <name evidence="1" type="ORF">Pla22_46740</name>
</gene>
<dbReference type="Proteomes" id="UP000316598">
    <property type="component" value="Unassembled WGS sequence"/>
</dbReference>
<evidence type="ECO:0000313" key="1">
    <source>
        <dbReference type="EMBL" id="TWT49477.1"/>
    </source>
</evidence>
<dbReference type="AlphaFoldDB" id="A0A5C5WG14"/>
<organism evidence="1 2">
    <name type="scientific">Rubripirellula amarantea</name>
    <dbReference type="NCBI Taxonomy" id="2527999"/>
    <lineage>
        <taxon>Bacteria</taxon>
        <taxon>Pseudomonadati</taxon>
        <taxon>Planctomycetota</taxon>
        <taxon>Planctomycetia</taxon>
        <taxon>Pirellulales</taxon>
        <taxon>Pirellulaceae</taxon>
        <taxon>Rubripirellula</taxon>
    </lineage>
</organism>